<sequence>MTDKRMGPEDIKARLILFIGITLSVVFLIVTLGIVYALIFVTQPVSAQAPNDAAFIDLLKTLAIFLTGSLGGVLASNGLKDTKKEKPAP</sequence>
<organism evidence="2">
    <name type="scientific">uncultured Caudovirales phage</name>
    <dbReference type="NCBI Taxonomy" id="2100421"/>
    <lineage>
        <taxon>Viruses</taxon>
        <taxon>Duplodnaviria</taxon>
        <taxon>Heunggongvirae</taxon>
        <taxon>Uroviricota</taxon>
        <taxon>Caudoviricetes</taxon>
        <taxon>Peduoviridae</taxon>
        <taxon>Maltschvirus</taxon>
        <taxon>Maltschvirus maltsch</taxon>
    </lineage>
</organism>
<accession>A0A6J5NPP1</accession>
<dbReference type="EMBL" id="LR796689">
    <property type="protein sequence ID" value="CAB4159736.1"/>
    <property type="molecule type" value="Genomic_DNA"/>
</dbReference>
<proteinExistence type="predicted"/>
<protein>
    <submittedName>
        <fullName evidence="2">Uncharacterized protein</fullName>
    </submittedName>
</protein>
<keyword evidence="1" id="KW-0472">Membrane</keyword>
<gene>
    <name evidence="2" type="ORF">UFOVP719_11</name>
</gene>
<keyword evidence="1" id="KW-1133">Transmembrane helix</keyword>
<evidence type="ECO:0000256" key="1">
    <source>
        <dbReference type="SAM" id="Phobius"/>
    </source>
</evidence>
<reference evidence="2" key="1">
    <citation type="submission" date="2020-04" db="EMBL/GenBank/DDBJ databases">
        <authorList>
            <person name="Chiriac C."/>
            <person name="Salcher M."/>
            <person name="Ghai R."/>
            <person name="Kavagutti S V."/>
        </authorList>
    </citation>
    <scope>NUCLEOTIDE SEQUENCE</scope>
</reference>
<keyword evidence="1" id="KW-0812">Transmembrane</keyword>
<name>A0A6J5NPP1_9CAUD</name>
<feature type="transmembrane region" description="Helical" evidence="1">
    <location>
        <begin position="53"/>
        <end position="76"/>
    </location>
</feature>
<evidence type="ECO:0000313" key="2">
    <source>
        <dbReference type="EMBL" id="CAB4159736.1"/>
    </source>
</evidence>
<feature type="transmembrane region" description="Helical" evidence="1">
    <location>
        <begin position="15"/>
        <end position="41"/>
    </location>
</feature>